<dbReference type="Gene3D" id="2.120.10.30">
    <property type="entry name" value="TolB, C-terminal domain"/>
    <property type="match status" value="1"/>
</dbReference>
<evidence type="ECO:0000256" key="2">
    <source>
        <dbReference type="ARBA" id="ARBA00022801"/>
    </source>
</evidence>
<accession>A0A1X0AX53</accession>
<dbReference type="InterPro" id="IPR011042">
    <property type="entry name" value="6-blade_b-propeller_TolB-like"/>
</dbReference>
<dbReference type="EMBL" id="MVHF01000016">
    <property type="protein sequence ID" value="ORA34485.1"/>
    <property type="molecule type" value="Genomic_DNA"/>
</dbReference>
<evidence type="ECO:0000313" key="5">
    <source>
        <dbReference type="Proteomes" id="UP000192448"/>
    </source>
</evidence>
<dbReference type="PANTHER" id="PTHR47572">
    <property type="entry name" value="LIPOPROTEIN-RELATED"/>
    <property type="match status" value="1"/>
</dbReference>
<dbReference type="InterPro" id="IPR013658">
    <property type="entry name" value="SGL"/>
</dbReference>
<gene>
    <name evidence="4" type="ORF">BST13_17250</name>
</gene>
<evidence type="ECO:0000313" key="4">
    <source>
        <dbReference type="EMBL" id="ORA34485.1"/>
    </source>
</evidence>
<dbReference type="SUPFAM" id="SSF63829">
    <property type="entry name" value="Calcium-dependent phosphotriesterase"/>
    <property type="match status" value="1"/>
</dbReference>
<protein>
    <recommendedName>
        <fullName evidence="3">SMP-30/Gluconolactonase/LRE-like region domain-containing protein</fullName>
    </recommendedName>
</protein>
<feature type="domain" description="SMP-30/Gluconolactonase/LRE-like region" evidence="3">
    <location>
        <begin position="17"/>
        <end position="259"/>
    </location>
</feature>
<organism evidence="4 5">
    <name type="scientific">Mycobacterium aquaticum</name>
    <dbReference type="NCBI Taxonomy" id="1927124"/>
    <lineage>
        <taxon>Bacteria</taxon>
        <taxon>Bacillati</taxon>
        <taxon>Actinomycetota</taxon>
        <taxon>Actinomycetes</taxon>
        <taxon>Mycobacteriales</taxon>
        <taxon>Mycobacteriaceae</taxon>
        <taxon>Mycobacterium</taxon>
    </lineage>
</organism>
<evidence type="ECO:0000256" key="1">
    <source>
        <dbReference type="ARBA" id="ARBA00008853"/>
    </source>
</evidence>
<keyword evidence="2" id="KW-0378">Hydrolase</keyword>
<dbReference type="GO" id="GO:0016787">
    <property type="term" value="F:hydrolase activity"/>
    <property type="evidence" value="ECO:0007669"/>
    <property type="project" value="UniProtKB-KW"/>
</dbReference>
<proteinExistence type="inferred from homology"/>
<reference evidence="4 5" key="1">
    <citation type="submission" date="2017-02" db="EMBL/GenBank/DDBJ databases">
        <title>The new phylogeny of genus Mycobacterium.</title>
        <authorList>
            <person name="Tortoli E."/>
            <person name="Trovato A."/>
            <person name="Cirillo D.M."/>
        </authorList>
    </citation>
    <scope>NUCLEOTIDE SEQUENCE [LARGE SCALE GENOMIC DNA]</scope>
    <source>
        <strain evidence="4 5">RW6</strain>
    </source>
</reference>
<name>A0A1X0AX53_9MYCO</name>
<evidence type="ECO:0000259" key="3">
    <source>
        <dbReference type="Pfam" id="PF08450"/>
    </source>
</evidence>
<dbReference type="Pfam" id="PF08450">
    <property type="entry name" value="SGL"/>
    <property type="match status" value="1"/>
</dbReference>
<sequence>MMQPVEFDVVVDGLVMPECPRWHDGRLWFSDIRGQRVYCLDAAHRLTVVHEFADDEPAGLGWLPNGDLLVAGMVGRVVYRIKDGSAIVHADLRSAAPHQINDMIVTSNGTAFVTQLGFDLDADQPEPKPTEIIAIGPEGDTWTAATGLMVPNGIAVNATEDRVVVAESGAGQLSSYSLKDQVLSDRIAEILPATNAFSFCAPDGICLDADDGRWVADSINKRVLRVEDNVITHDYHLGQFVLACVLGGVDRRSLYVCVADAWHRSDTHKTSTGRIVHISVDAPGAGKP</sequence>
<comment type="caution">
    <text evidence="4">The sequence shown here is derived from an EMBL/GenBank/DDBJ whole genome shotgun (WGS) entry which is preliminary data.</text>
</comment>
<dbReference type="AlphaFoldDB" id="A0A1X0AX53"/>
<dbReference type="PANTHER" id="PTHR47572:SF4">
    <property type="entry name" value="LACTONASE DRP35"/>
    <property type="match status" value="1"/>
</dbReference>
<dbReference type="Proteomes" id="UP000192448">
    <property type="component" value="Unassembled WGS sequence"/>
</dbReference>
<dbReference type="InterPro" id="IPR051262">
    <property type="entry name" value="SMP-30/CGR1_Lactonase"/>
</dbReference>
<comment type="similarity">
    <text evidence="1">Belongs to the SMP-30/CGR1 family.</text>
</comment>
<dbReference type="STRING" id="1927124.BST13_17250"/>
<keyword evidence="5" id="KW-1185">Reference proteome</keyword>